<dbReference type="PANTHER" id="PTHR43142">
    <property type="entry name" value="CARBOXYLIC ESTER HYDROLASE"/>
    <property type="match status" value="1"/>
</dbReference>
<dbReference type="KEGG" id="dhe:111596654"/>
<dbReference type="Proteomes" id="UP000504633">
    <property type="component" value="Unplaced"/>
</dbReference>
<evidence type="ECO:0000256" key="3">
    <source>
        <dbReference type="ARBA" id="ARBA00022801"/>
    </source>
</evidence>
<dbReference type="Pfam" id="PF00135">
    <property type="entry name" value="COesterase"/>
    <property type="match status" value="1"/>
</dbReference>
<dbReference type="RefSeq" id="XP_023166723.2">
    <property type="nucleotide sequence ID" value="XM_023310955.2"/>
</dbReference>
<dbReference type="EC" id="3.1.1.-" evidence="6"/>
<keyword evidence="3 6" id="KW-0378">Hydrolase</keyword>
<proteinExistence type="inferred from homology"/>
<dbReference type="OrthoDB" id="3200163at2759"/>
<evidence type="ECO:0000256" key="4">
    <source>
        <dbReference type="ARBA" id="ARBA00023157"/>
    </source>
</evidence>
<accession>A0A6J1LSH4</accession>
<name>A0A6J1LSH4_DROHY</name>
<dbReference type="GO" id="GO:0052689">
    <property type="term" value="F:carboxylic ester hydrolase activity"/>
    <property type="evidence" value="ECO:0007669"/>
    <property type="project" value="UniProtKB-KW"/>
</dbReference>
<dbReference type="InterPro" id="IPR002018">
    <property type="entry name" value="CarbesteraseB"/>
</dbReference>
<evidence type="ECO:0000256" key="5">
    <source>
        <dbReference type="ARBA" id="ARBA00023180"/>
    </source>
</evidence>
<evidence type="ECO:0000256" key="6">
    <source>
        <dbReference type="RuleBase" id="RU361235"/>
    </source>
</evidence>
<sequence length="558" mass="61931">MRRRVVYVMLTLCGLGLAGLAGWLLVSLNAVADAQTPMSTMTVDLSGQQGAVRGNYGQTAWTGQTFMQFRGIPYAEAPVGNLRFRPPVARSPWSETLDTLDFGQRCPVITNLDAKMSDAQLEDCLNLCVYTKNLTARQPVMFYVYGGGYYNGSSQDHPPNYLLERDIVLVVPHYRVGALGWLSTLTEPLPGNAPIGDILLALDWVQRHIQRFGGDPSQVTIFGQSAGAGVTSALLLSPRTSQQHFQRAIVQSGSIFANWALVKDPTEQAQRICKELHCERCEEQEQLLRCVRSASVLELLLATKAESFAPLVGDLQGILPQHPEELLKRRQRAVPLMTGFTQHDGSFVLATYYDALVTQIGNVSALSVRQFTQGLMDLAKDSTGLADNLLYRLLYTPQLLDSYAHKAALPAYFDLTSTIYMKSPVISLASKLHTHRPDAPVYVYSFEYEGEHTRFGYEFGNEHYPFNGGVHHSNDNIYLFATHPLQMEDTLMAQNMVELWTSFAISGVPKDLNALTSPSGPYNRLGLQITNDADLLQTLTATIDDPDNSRLERKNVDF</sequence>
<dbReference type="InterPro" id="IPR019826">
    <property type="entry name" value="Carboxylesterase_B_AS"/>
</dbReference>
<dbReference type="InterPro" id="IPR029058">
    <property type="entry name" value="AB_hydrolase_fold"/>
</dbReference>
<evidence type="ECO:0000313" key="9">
    <source>
        <dbReference type="RefSeq" id="XP_023166723.2"/>
    </source>
</evidence>
<protein>
    <recommendedName>
        <fullName evidence="6">Carboxylic ester hydrolase</fullName>
        <ecNumber evidence="6">3.1.1.-</ecNumber>
    </recommendedName>
</protein>
<comment type="similarity">
    <text evidence="1 6">Belongs to the type-B carboxylesterase/lipase family.</text>
</comment>
<dbReference type="PROSITE" id="PS00122">
    <property type="entry name" value="CARBOXYLESTERASE_B_1"/>
    <property type="match status" value="1"/>
</dbReference>
<keyword evidence="4" id="KW-1015">Disulfide bond</keyword>
<keyword evidence="2" id="KW-0719">Serine esterase</keyword>
<evidence type="ECO:0000259" key="7">
    <source>
        <dbReference type="Pfam" id="PF00135"/>
    </source>
</evidence>
<evidence type="ECO:0000256" key="1">
    <source>
        <dbReference type="ARBA" id="ARBA00005964"/>
    </source>
</evidence>
<dbReference type="AlphaFoldDB" id="A0A6J1LSH4"/>
<dbReference type="PANTHER" id="PTHR43142:SF1">
    <property type="entry name" value="CARBOXYLIC ESTER HYDROLASE"/>
    <property type="match status" value="1"/>
</dbReference>
<keyword evidence="8" id="KW-1185">Reference proteome</keyword>
<gene>
    <name evidence="9" type="primary">LOC111596654</name>
</gene>
<dbReference type="Gene3D" id="3.40.50.1820">
    <property type="entry name" value="alpha/beta hydrolase"/>
    <property type="match status" value="1"/>
</dbReference>
<reference evidence="9" key="1">
    <citation type="submission" date="2025-08" db="UniProtKB">
        <authorList>
            <consortium name="RefSeq"/>
        </authorList>
    </citation>
    <scope>IDENTIFICATION</scope>
    <source>
        <strain evidence="9">15085-1641.00</strain>
        <tissue evidence="9">Whole body</tissue>
    </source>
</reference>
<dbReference type="OMA" id="HTRFGYE"/>
<feature type="domain" description="Carboxylesterase type B" evidence="7">
    <location>
        <begin position="48"/>
        <end position="511"/>
    </location>
</feature>
<organism evidence="8 9">
    <name type="scientific">Drosophila hydei</name>
    <name type="common">Fruit fly</name>
    <dbReference type="NCBI Taxonomy" id="7224"/>
    <lineage>
        <taxon>Eukaryota</taxon>
        <taxon>Metazoa</taxon>
        <taxon>Ecdysozoa</taxon>
        <taxon>Arthropoda</taxon>
        <taxon>Hexapoda</taxon>
        <taxon>Insecta</taxon>
        <taxon>Pterygota</taxon>
        <taxon>Neoptera</taxon>
        <taxon>Endopterygota</taxon>
        <taxon>Diptera</taxon>
        <taxon>Brachycera</taxon>
        <taxon>Muscomorpha</taxon>
        <taxon>Ephydroidea</taxon>
        <taxon>Drosophilidae</taxon>
        <taxon>Drosophila</taxon>
    </lineage>
</organism>
<evidence type="ECO:0000313" key="8">
    <source>
        <dbReference type="Proteomes" id="UP000504633"/>
    </source>
</evidence>
<dbReference type="GeneID" id="111596654"/>
<keyword evidence="5" id="KW-0325">Glycoprotein</keyword>
<dbReference type="SUPFAM" id="SSF53474">
    <property type="entry name" value="alpha/beta-Hydrolases"/>
    <property type="match status" value="1"/>
</dbReference>
<evidence type="ECO:0000256" key="2">
    <source>
        <dbReference type="ARBA" id="ARBA00022487"/>
    </source>
</evidence>